<gene>
    <name evidence="8" type="ORF">K491DRAFT_345936</name>
</gene>
<proteinExistence type="predicted"/>
<feature type="transmembrane region" description="Helical" evidence="6">
    <location>
        <begin position="50"/>
        <end position="72"/>
    </location>
</feature>
<dbReference type="InterPro" id="IPR020846">
    <property type="entry name" value="MFS_dom"/>
</dbReference>
<evidence type="ECO:0000313" key="9">
    <source>
        <dbReference type="Proteomes" id="UP000799324"/>
    </source>
</evidence>
<dbReference type="InterPro" id="IPR036259">
    <property type="entry name" value="MFS_trans_sf"/>
</dbReference>
<feature type="domain" description="Major facilitator superfamily (MFS) profile" evidence="7">
    <location>
        <begin position="14"/>
        <end position="523"/>
    </location>
</feature>
<feature type="transmembrane region" description="Helical" evidence="6">
    <location>
        <begin position="468"/>
        <end position="492"/>
    </location>
</feature>
<comment type="subcellular location">
    <subcellularLocation>
        <location evidence="1">Membrane</location>
        <topology evidence="1">Multi-pass membrane protein</topology>
    </subcellularLocation>
</comment>
<feature type="transmembrane region" description="Helical" evidence="6">
    <location>
        <begin position="142"/>
        <end position="164"/>
    </location>
</feature>
<dbReference type="Gene3D" id="1.20.1250.20">
    <property type="entry name" value="MFS general substrate transporter like domains"/>
    <property type="match status" value="1"/>
</dbReference>
<dbReference type="AlphaFoldDB" id="A0A6A6TBZ1"/>
<evidence type="ECO:0000256" key="1">
    <source>
        <dbReference type="ARBA" id="ARBA00004141"/>
    </source>
</evidence>
<evidence type="ECO:0000313" key="8">
    <source>
        <dbReference type="EMBL" id="KAF2657162.1"/>
    </source>
</evidence>
<keyword evidence="9" id="KW-1185">Reference proteome</keyword>
<dbReference type="OrthoDB" id="10262656at2759"/>
<dbReference type="GO" id="GO:0016020">
    <property type="term" value="C:membrane"/>
    <property type="evidence" value="ECO:0007669"/>
    <property type="project" value="UniProtKB-SubCell"/>
</dbReference>
<dbReference type="Pfam" id="PF07690">
    <property type="entry name" value="MFS_1"/>
    <property type="match status" value="2"/>
</dbReference>
<dbReference type="Proteomes" id="UP000799324">
    <property type="component" value="Unassembled WGS sequence"/>
</dbReference>
<feature type="transmembrane region" description="Helical" evidence="6">
    <location>
        <begin position="184"/>
        <end position="208"/>
    </location>
</feature>
<evidence type="ECO:0000256" key="5">
    <source>
        <dbReference type="ARBA" id="ARBA00023136"/>
    </source>
</evidence>
<keyword evidence="3 6" id="KW-0812">Transmembrane</keyword>
<name>A0A6A6TBZ1_9PLEO</name>
<dbReference type="GO" id="GO:0022857">
    <property type="term" value="F:transmembrane transporter activity"/>
    <property type="evidence" value="ECO:0007669"/>
    <property type="project" value="InterPro"/>
</dbReference>
<reference evidence="8" key="1">
    <citation type="journal article" date="2020" name="Stud. Mycol.">
        <title>101 Dothideomycetes genomes: a test case for predicting lifestyles and emergence of pathogens.</title>
        <authorList>
            <person name="Haridas S."/>
            <person name="Albert R."/>
            <person name="Binder M."/>
            <person name="Bloem J."/>
            <person name="Labutti K."/>
            <person name="Salamov A."/>
            <person name="Andreopoulos B."/>
            <person name="Baker S."/>
            <person name="Barry K."/>
            <person name="Bills G."/>
            <person name="Bluhm B."/>
            <person name="Cannon C."/>
            <person name="Castanera R."/>
            <person name="Culley D."/>
            <person name="Daum C."/>
            <person name="Ezra D."/>
            <person name="Gonzalez J."/>
            <person name="Henrissat B."/>
            <person name="Kuo A."/>
            <person name="Liang C."/>
            <person name="Lipzen A."/>
            <person name="Lutzoni F."/>
            <person name="Magnuson J."/>
            <person name="Mondo S."/>
            <person name="Nolan M."/>
            <person name="Ohm R."/>
            <person name="Pangilinan J."/>
            <person name="Park H.-J."/>
            <person name="Ramirez L."/>
            <person name="Alfaro M."/>
            <person name="Sun H."/>
            <person name="Tritt A."/>
            <person name="Yoshinaga Y."/>
            <person name="Zwiers L.-H."/>
            <person name="Turgeon B."/>
            <person name="Goodwin S."/>
            <person name="Spatafora J."/>
            <person name="Crous P."/>
            <person name="Grigoriev I."/>
        </authorList>
    </citation>
    <scope>NUCLEOTIDE SEQUENCE</scope>
    <source>
        <strain evidence="8">CBS 122681</strain>
    </source>
</reference>
<dbReference type="SUPFAM" id="SSF103473">
    <property type="entry name" value="MFS general substrate transporter"/>
    <property type="match status" value="1"/>
</dbReference>
<keyword evidence="2" id="KW-0813">Transport</keyword>
<feature type="transmembrane region" description="Helical" evidence="6">
    <location>
        <begin position="498"/>
        <end position="518"/>
    </location>
</feature>
<feature type="transmembrane region" description="Helical" evidence="6">
    <location>
        <begin position="373"/>
        <end position="392"/>
    </location>
</feature>
<feature type="transmembrane region" description="Helical" evidence="6">
    <location>
        <begin position="434"/>
        <end position="456"/>
    </location>
</feature>
<accession>A0A6A6TBZ1</accession>
<dbReference type="PROSITE" id="PS50850">
    <property type="entry name" value="MFS"/>
    <property type="match status" value="1"/>
</dbReference>
<evidence type="ECO:0000256" key="3">
    <source>
        <dbReference type="ARBA" id="ARBA00022692"/>
    </source>
</evidence>
<keyword evidence="5 6" id="KW-0472">Membrane</keyword>
<evidence type="ECO:0000256" key="4">
    <source>
        <dbReference type="ARBA" id="ARBA00022989"/>
    </source>
</evidence>
<feature type="transmembrane region" description="Helical" evidence="6">
    <location>
        <begin position="404"/>
        <end position="422"/>
    </location>
</feature>
<evidence type="ECO:0000256" key="2">
    <source>
        <dbReference type="ARBA" id="ARBA00022448"/>
    </source>
</evidence>
<evidence type="ECO:0000256" key="6">
    <source>
        <dbReference type="SAM" id="Phobius"/>
    </source>
</evidence>
<protein>
    <submittedName>
        <fullName evidence="8">MFS general substrate transporter</fullName>
    </submittedName>
</protein>
<organism evidence="8 9">
    <name type="scientific">Lophiostoma macrostomum CBS 122681</name>
    <dbReference type="NCBI Taxonomy" id="1314788"/>
    <lineage>
        <taxon>Eukaryota</taxon>
        <taxon>Fungi</taxon>
        <taxon>Dikarya</taxon>
        <taxon>Ascomycota</taxon>
        <taxon>Pezizomycotina</taxon>
        <taxon>Dothideomycetes</taxon>
        <taxon>Pleosporomycetidae</taxon>
        <taxon>Pleosporales</taxon>
        <taxon>Lophiostomataceae</taxon>
        <taxon>Lophiostoma</taxon>
    </lineage>
</organism>
<dbReference type="InterPro" id="IPR011701">
    <property type="entry name" value="MFS"/>
</dbReference>
<sequence>MPRDTSHDPFPTKQLVIIGICRFSEPIAFNSILAYSPAMVENLGIDRKDAAFYSGLLVSAYAVAEATTALGWGAISDVYGRKPVALIGLAGVALSSLLFGFAQSYWVALLARLIGGALNGNVAIMQTMVAEVVTNPAHEPKAYATQPFVWTLGGIIGSAMGGFLAEPAHFYPNTFSQDGIFGRYPYLLPNLFAAVSIVLAIIQGILFLEETNPAFKEPQPDDDAPTETTPLNPALNRVRGRGSINRGSFRGSFRDRSNSVIAAMREVRKRPSFLEEGMPMPIDTRFDIRRASFGTMHSIHIPPPRPTTIPAPLQPPPRTFNYTVMMITLSLVFICYHQMAFITAMPVWLLDEPLTKFGHIDFKGGLGFGLHDVGTYLAVNGAISLFIQAVIFPPFVEKIGVRHSFVWTIILYPIVYLLVPFISAFPPKLVSPGVYLAFILQSFFSIIVFPCALILLKNATPSSLVLGRVNGMAMSACCLARTVSSPLVGGIYSLGGSAAAWFSLAAVAFIAIIQLYFVPRERVGKIEVESGMKSGSFRHDSGYADHVHENAIDESEAED</sequence>
<evidence type="ECO:0000259" key="7">
    <source>
        <dbReference type="PROSITE" id="PS50850"/>
    </source>
</evidence>
<dbReference type="PANTHER" id="PTHR23504">
    <property type="entry name" value="MAJOR FACILITATOR SUPERFAMILY DOMAIN-CONTAINING PROTEIN 10"/>
    <property type="match status" value="1"/>
</dbReference>
<feature type="transmembrane region" description="Helical" evidence="6">
    <location>
        <begin position="84"/>
        <end position="103"/>
    </location>
</feature>
<keyword evidence="4 6" id="KW-1133">Transmembrane helix</keyword>
<feature type="transmembrane region" description="Helical" evidence="6">
    <location>
        <begin position="324"/>
        <end position="349"/>
    </location>
</feature>
<dbReference type="CDD" id="cd17330">
    <property type="entry name" value="MFS_SLC46_TetA_like"/>
    <property type="match status" value="1"/>
</dbReference>
<dbReference type="PANTHER" id="PTHR23504:SF2">
    <property type="entry name" value="TRANSPORTER, PUTATIVE (AFU_ORTHOLOGUE AFUA_8G04150)-RELATED"/>
    <property type="match status" value="1"/>
</dbReference>
<dbReference type="EMBL" id="MU004328">
    <property type="protein sequence ID" value="KAF2657162.1"/>
    <property type="molecule type" value="Genomic_DNA"/>
</dbReference>